<evidence type="ECO:0000313" key="4">
    <source>
        <dbReference type="EMBL" id="MCD5314047.1"/>
    </source>
</evidence>
<evidence type="ECO:0000259" key="3">
    <source>
        <dbReference type="PROSITE" id="PS51186"/>
    </source>
</evidence>
<dbReference type="EC" id="2.3.1.-" evidence="4"/>
<organism evidence="4 5">
    <name type="scientific">Kineosporia babensis</name>
    <dbReference type="NCBI Taxonomy" id="499548"/>
    <lineage>
        <taxon>Bacteria</taxon>
        <taxon>Bacillati</taxon>
        <taxon>Actinomycetota</taxon>
        <taxon>Actinomycetes</taxon>
        <taxon>Kineosporiales</taxon>
        <taxon>Kineosporiaceae</taxon>
        <taxon>Kineosporia</taxon>
    </lineage>
</organism>
<dbReference type="PANTHER" id="PTHR43877">
    <property type="entry name" value="AMINOALKYLPHOSPHONATE N-ACETYLTRANSFERASE-RELATED-RELATED"/>
    <property type="match status" value="1"/>
</dbReference>
<dbReference type="InterPro" id="IPR016181">
    <property type="entry name" value="Acyl_CoA_acyltransferase"/>
</dbReference>
<proteinExistence type="predicted"/>
<keyword evidence="1 4" id="KW-0808">Transferase</keyword>
<dbReference type="GO" id="GO:0016747">
    <property type="term" value="F:acyltransferase activity, transferring groups other than amino-acyl groups"/>
    <property type="evidence" value="ECO:0007669"/>
    <property type="project" value="InterPro"/>
</dbReference>
<dbReference type="EMBL" id="JAJOMB010000014">
    <property type="protein sequence ID" value="MCD5314047.1"/>
    <property type="molecule type" value="Genomic_DNA"/>
</dbReference>
<dbReference type="SUPFAM" id="SSF55729">
    <property type="entry name" value="Acyl-CoA N-acyltransferases (Nat)"/>
    <property type="match status" value="1"/>
</dbReference>
<keyword evidence="2 4" id="KW-0012">Acyltransferase</keyword>
<evidence type="ECO:0000256" key="2">
    <source>
        <dbReference type="ARBA" id="ARBA00023315"/>
    </source>
</evidence>
<evidence type="ECO:0000256" key="1">
    <source>
        <dbReference type="ARBA" id="ARBA00022679"/>
    </source>
</evidence>
<dbReference type="Proteomes" id="UP001138997">
    <property type="component" value="Unassembled WGS sequence"/>
</dbReference>
<dbReference type="InterPro" id="IPR050832">
    <property type="entry name" value="Bact_Acetyltransf"/>
</dbReference>
<dbReference type="Gene3D" id="3.40.630.30">
    <property type="match status" value="1"/>
</dbReference>
<dbReference type="InterPro" id="IPR000182">
    <property type="entry name" value="GNAT_dom"/>
</dbReference>
<dbReference type="RefSeq" id="WP_231446248.1">
    <property type="nucleotide sequence ID" value="NZ_JAJOMB010000014.1"/>
</dbReference>
<feature type="domain" description="N-acetyltransferase" evidence="3">
    <location>
        <begin position="2"/>
        <end position="153"/>
    </location>
</feature>
<accession>A0A9X1NFI3</accession>
<dbReference type="PROSITE" id="PS51186">
    <property type="entry name" value="GNAT"/>
    <property type="match status" value="1"/>
</dbReference>
<keyword evidence="5" id="KW-1185">Reference proteome</keyword>
<evidence type="ECO:0000313" key="5">
    <source>
        <dbReference type="Proteomes" id="UP001138997"/>
    </source>
</evidence>
<sequence>MTQVREAVLADLPVLVELRTAMFTAMGVTEIDPDWRPTAQRWLAARIEHPDHCLYVVEDGGQVVSSALGSLSESKPSPARPFGYDLHISNISTLPGFRGRGHAGAAFEAVLNWGRSRPGPVRARLFATADGRGIYERAGFVTSTWPSLGRDLS</sequence>
<name>A0A9X1NFI3_9ACTN</name>
<dbReference type="Pfam" id="PF00583">
    <property type="entry name" value="Acetyltransf_1"/>
    <property type="match status" value="1"/>
</dbReference>
<reference evidence="4" key="1">
    <citation type="submission" date="2021-11" db="EMBL/GenBank/DDBJ databases">
        <title>Streptomyces corallinus and Kineosporia corallina sp. nov., two new coral-derived marine actinobacteria.</title>
        <authorList>
            <person name="Buangrab K."/>
            <person name="Sutthacheep M."/>
            <person name="Yeemin T."/>
            <person name="Harunari E."/>
            <person name="Igarashi Y."/>
            <person name="Sripreechasak P."/>
            <person name="Kanchanasin P."/>
            <person name="Tanasupawat S."/>
            <person name="Phongsopitanun W."/>
        </authorList>
    </citation>
    <scope>NUCLEOTIDE SEQUENCE</scope>
    <source>
        <strain evidence="4">JCM 31032</strain>
    </source>
</reference>
<protein>
    <submittedName>
        <fullName evidence="4">GNAT family N-acetyltransferase</fullName>
        <ecNumber evidence="4">2.3.1.-</ecNumber>
    </submittedName>
</protein>
<gene>
    <name evidence="4" type="ORF">LR394_24370</name>
</gene>
<dbReference type="AlphaFoldDB" id="A0A9X1NFI3"/>
<comment type="caution">
    <text evidence="4">The sequence shown here is derived from an EMBL/GenBank/DDBJ whole genome shotgun (WGS) entry which is preliminary data.</text>
</comment>